<feature type="domain" description="Integrase catalytic" evidence="3">
    <location>
        <begin position="31"/>
        <end position="129"/>
    </location>
</feature>
<evidence type="ECO:0000313" key="5">
    <source>
        <dbReference type="Proteomes" id="UP001188597"/>
    </source>
</evidence>
<accession>A0AA88V6W9</accession>
<keyword evidence="2" id="KW-0378">Hydrolase</keyword>
<organism evidence="4 5">
    <name type="scientific">Escallonia herrerae</name>
    <dbReference type="NCBI Taxonomy" id="1293975"/>
    <lineage>
        <taxon>Eukaryota</taxon>
        <taxon>Viridiplantae</taxon>
        <taxon>Streptophyta</taxon>
        <taxon>Embryophyta</taxon>
        <taxon>Tracheophyta</taxon>
        <taxon>Spermatophyta</taxon>
        <taxon>Magnoliopsida</taxon>
        <taxon>eudicotyledons</taxon>
        <taxon>Gunneridae</taxon>
        <taxon>Pentapetalae</taxon>
        <taxon>asterids</taxon>
        <taxon>campanulids</taxon>
        <taxon>Escalloniales</taxon>
        <taxon>Escalloniaceae</taxon>
        <taxon>Escallonia</taxon>
    </lineage>
</organism>
<dbReference type="AlphaFoldDB" id="A0AA88V6W9"/>
<dbReference type="Pfam" id="PF07727">
    <property type="entry name" value="RVT_2"/>
    <property type="match status" value="1"/>
</dbReference>
<keyword evidence="5" id="KW-1185">Reference proteome</keyword>
<dbReference type="Gene3D" id="3.30.420.10">
    <property type="entry name" value="Ribonuclease H-like superfamily/Ribonuclease H"/>
    <property type="match status" value="1"/>
</dbReference>
<dbReference type="InterPro" id="IPR012337">
    <property type="entry name" value="RNaseH-like_sf"/>
</dbReference>
<dbReference type="EMBL" id="JAVXUP010002689">
    <property type="protein sequence ID" value="KAK3001929.1"/>
    <property type="molecule type" value="Genomic_DNA"/>
</dbReference>
<evidence type="ECO:0000313" key="4">
    <source>
        <dbReference type="EMBL" id="KAK3001929.1"/>
    </source>
</evidence>
<reference evidence="4" key="1">
    <citation type="submission" date="2022-12" db="EMBL/GenBank/DDBJ databases">
        <title>Draft genome assemblies for two species of Escallonia (Escalloniales).</title>
        <authorList>
            <person name="Chanderbali A."/>
            <person name="Dervinis C."/>
            <person name="Anghel I."/>
            <person name="Soltis D."/>
            <person name="Soltis P."/>
            <person name="Zapata F."/>
        </authorList>
    </citation>
    <scope>NUCLEOTIDE SEQUENCE</scope>
    <source>
        <strain evidence="4">UCBG64.0493</strain>
        <tissue evidence="4">Leaf</tissue>
    </source>
</reference>
<dbReference type="PANTHER" id="PTHR42648:SF28">
    <property type="entry name" value="TRANSPOSON-ENCODED PROTEIN WITH RIBONUCLEASE H-LIKE AND RETROVIRUS ZINC FINGER-LIKE DOMAINS"/>
    <property type="match status" value="1"/>
</dbReference>
<proteinExistence type="predicted"/>
<dbReference type="GO" id="GO:0016787">
    <property type="term" value="F:hydrolase activity"/>
    <property type="evidence" value="ECO:0007669"/>
    <property type="project" value="UniProtKB-KW"/>
</dbReference>
<dbReference type="InterPro" id="IPR013103">
    <property type="entry name" value="RVT_2"/>
</dbReference>
<sequence length="295" mass="34169">MARDEEHSVGFLQGLCLWKAKMDIFRSGGKKKKTERLELVHTDVCGPTTVKFLGNNFNFVSFIDDASKKILIYAISQKSVVYHTFKKWKSIVKNETRNKIKCQKFDNGGEYRDGGFQEYNSNNGIRLILVSQNIIKKRYMMNPGYIWEQAMNDKMTTLEQNQTWDLVKLPVDDMLVAGSSIGNINKLKKKLASTFSMKDLGEAKQLLEMRITRDRKQRMLWLSQEEYIEKVWGRFNLHTSKPVRTPLAAHFKLSKELSPKTKEDEEYMAHVPYSSTVRSLMRCHGHYKAGNCTCS</sequence>
<gene>
    <name evidence="4" type="ORF">RJ639_021282</name>
</gene>
<dbReference type="InterPro" id="IPR001584">
    <property type="entry name" value="Integrase_cat-core"/>
</dbReference>
<dbReference type="SUPFAM" id="SSF53098">
    <property type="entry name" value="Ribonuclease H-like"/>
    <property type="match status" value="1"/>
</dbReference>
<name>A0AA88V6W9_9ASTE</name>
<comment type="caution">
    <text evidence="4">The sequence shown here is derived from an EMBL/GenBank/DDBJ whole genome shotgun (WGS) entry which is preliminary data.</text>
</comment>
<dbReference type="PROSITE" id="PS50994">
    <property type="entry name" value="INTEGRASE"/>
    <property type="match status" value="1"/>
</dbReference>
<dbReference type="GO" id="GO:0003676">
    <property type="term" value="F:nucleic acid binding"/>
    <property type="evidence" value="ECO:0007669"/>
    <property type="project" value="InterPro"/>
</dbReference>
<evidence type="ECO:0000256" key="2">
    <source>
        <dbReference type="ARBA" id="ARBA00022801"/>
    </source>
</evidence>
<dbReference type="GO" id="GO:0046872">
    <property type="term" value="F:metal ion binding"/>
    <property type="evidence" value="ECO:0007669"/>
    <property type="project" value="UniProtKB-KW"/>
</dbReference>
<dbReference type="GO" id="GO:0015074">
    <property type="term" value="P:DNA integration"/>
    <property type="evidence" value="ECO:0007669"/>
    <property type="project" value="InterPro"/>
</dbReference>
<dbReference type="PANTHER" id="PTHR42648">
    <property type="entry name" value="TRANSPOSASE, PUTATIVE-RELATED"/>
    <property type="match status" value="1"/>
</dbReference>
<keyword evidence="1" id="KW-0479">Metal-binding</keyword>
<protein>
    <recommendedName>
        <fullName evidence="3">Integrase catalytic domain-containing protein</fullName>
    </recommendedName>
</protein>
<dbReference type="InterPro" id="IPR039537">
    <property type="entry name" value="Retrotran_Ty1/copia-like"/>
</dbReference>
<evidence type="ECO:0000256" key="1">
    <source>
        <dbReference type="ARBA" id="ARBA00022723"/>
    </source>
</evidence>
<evidence type="ECO:0000259" key="3">
    <source>
        <dbReference type="PROSITE" id="PS50994"/>
    </source>
</evidence>
<dbReference type="Proteomes" id="UP001188597">
    <property type="component" value="Unassembled WGS sequence"/>
</dbReference>
<dbReference type="InterPro" id="IPR036397">
    <property type="entry name" value="RNaseH_sf"/>
</dbReference>